<evidence type="ECO:0000313" key="4">
    <source>
        <dbReference type="Proteomes" id="UP001341281"/>
    </source>
</evidence>
<evidence type="ECO:0000256" key="1">
    <source>
        <dbReference type="SAM" id="MobiDB-lite"/>
    </source>
</evidence>
<dbReference type="AlphaFoldDB" id="A0AAQ3SXM4"/>
<sequence>MAEPRDEGPGATNSWHHLGLLLLQLIKSWAALFDQALTSASALECETGWAALFLNESTRPGPSAQPTTSRPGVAPCPLPTKTSSSKTDMSEIEDVSLEPVIEVNLQCQVSPSQYNRQTTVVSKGRISLQDRPRLKVGLLFMPHGSSEDLLPVNTSYAAEVIHGDKQHCLHTNITFQQLEDIILPKAVDYFDQNAEASIYKILWKSNHGTAYIQVEAASMKNQRRLGTNENQEQEYSRHVIPHFLELWVAHAPVWLQGSVVDWIQKSKDKELAPPPTLHLKF</sequence>
<organism evidence="3 4">
    <name type="scientific">Paspalum notatum var. saurae</name>
    <dbReference type="NCBI Taxonomy" id="547442"/>
    <lineage>
        <taxon>Eukaryota</taxon>
        <taxon>Viridiplantae</taxon>
        <taxon>Streptophyta</taxon>
        <taxon>Embryophyta</taxon>
        <taxon>Tracheophyta</taxon>
        <taxon>Spermatophyta</taxon>
        <taxon>Magnoliopsida</taxon>
        <taxon>Liliopsida</taxon>
        <taxon>Poales</taxon>
        <taxon>Poaceae</taxon>
        <taxon>PACMAD clade</taxon>
        <taxon>Panicoideae</taxon>
        <taxon>Andropogonodae</taxon>
        <taxon>Paspaleae</taxon>
        <taxon>Paspalinae</taxon>
        <taxon>Paspalum</taxon>
    </lineage>
</organism>
<keyword evidence="2" id="KW-0732">Signal</keyword>
<feature type="compositionally biased region" description="Polar residues" evidence="1">
    <location>
        <begin position="59"/>
        <end position="70"/>
    </location>
</feature>
<keyword evidence="4" id="KW-1185">Reference proteome</keyword>
<evidence type="ECO:0000256" key="2">
    <source>
        <dbReference type="SAM" id="SignalP"/>
    </source>
</evidence>
<accession>A0AAQ3SXM4</accession>
<reference evidence="3 4" key="1">
    <citation type="submission" date="2024-02" db="EMBL/GenBank/DDBJ databases">
        <title>High-quality chromosome-scale genome assembly of Pensacola bahiagrass (Paspalum notatum Flugge var. saurae).</title>
        <authorList>
            <person name="Vega J.M."/>
            <person name="Podio M."/>
            <person name="Orjuela J."/>
            <person name="Siena L.A."/>
            <person name="Pessino S.C."/>
            <person name="Combes M.C."/>
            <person name="Mariac C."/>
            <person name="Albertini E."/>
            <person name="Pupilli F."/>
            <person name="Ortiz J.P.A."/>
            <person name="Leblanc O."/>
        </authorList>
    </citation>
    <scope>NUCLEOTIDE SEQUENCE [LARGE SCALE GENOMIC DNA]</scope>
    <source>
        <strain evidence="3">R1</strain>
        <tissue evidence="3">Leaf</tissue>
    </source>
</reference>
<dbReference type="EMBL" id="CP144747">
    <property type="protein sequence ID" value="WVZ61674.1"/>
    <property type="molecule type" value="Genomic_DNA"/>
</dbReference>
<name>A0AAQ3SXM4_PASNO</name>
<protein>
    <submittedName>
        <fullName evidence="3">Uncharacterized protein</fullName>
    </submittedName>
</protein>
<feature type="signal peptide" evidence="2">
    <location>
        <begin position="1"/>
        <end position="30"/>
    </location>
</feature>
<dbReference type="Proteomes" id="UP001341281">
    <property type="component" value="Chromosome 03"/>
</dbReference>
<proteinExistence type="predicted"/>
<feature type="region of interest" description="Disordered" evidence="1">
    <location>
        <begin position="59"/>
        <end position="91"/>
    </location>
</feature>
<evidence type="ECO:0000313" key="3">
    <source>
        <dbReference type="EMBL" id="WVZ61674.1"/>
    </source>
</evidence>
<gene>
    <name evidence="3" type="ORF">U9M48_011511</name>
</gene>
<feature type="chain" id="PRO_5043039591" evidence="2">
    <location>
        <begin position="31"/>
        <end position="281"/>
    </location>
</feature>